<gene>
    <name evidence="2" type="ORF">D9611_002269</name>
</gene>
<accession>A0A8H5C1L1</accession>
<keyword evidence="3" id="KW-1185">Reference proteome</keyword>
<dbReference type="EMBL" id="JAACJK010000109">
    <property type="protein sequence ID" value="KAF5333333.1"/>
    <property type="molecule type" value="Genomic_DNA"/>
</dbReference>
<name>A0A8H5C1L1_9AGAR</name>
<evidence type="ECO:0000313" key="2">
    <source>
        <dbReference type="EMBL" id="KAF5333333.1"/>
    </source>
</evidence>
<dbReference type="Pfam" id="PF20526">
    <property type="entry name" value="DUF6741"/>
    <property type="match status" value="1"/>
</dbReference>
<proteinExistence type="predicted"/>
<dbReference type="Proteomes" id="UP000541558">
    <property type="component" value="Unassembled WGS sequence"/>
</dbReference>
<dbReference type="AlphaFoldDB" id="A0A8H5C1L1"/>
<dbReference type="InterPro" id="IPR046629">
    <property type="entry name" value="DUF6741"/>
</dbReference>
<comment type="caution">
    <text evidence="2">The sequence shown here is derived from an EMBL/GenBank/DDBJ whole genome shotgun (WGS) entry which is preliminary data.</text>
</comment>
<organism evidence="2 3">
    <name type="scientific">Ephemerocybe angulata</name>
    <dbReference type="NCBI Taxonomy" id="980116"/>
    <lineage>
        <taxon>Eukaryota</taxon>
        <taxon>Fungi</taxon>
        <taxon>Dikarya</taxon>
        <taxon>Basidiomycota</taxon>
        <taxon>Agaricomycotina</taxon>
        <taxon>Agaricomycetes</taxon>
        <taxon>Agaricomycetidae</taxon>
        <taxon>Agaricales</taxon>
        <taxon>Agaricineae</taxon>
        <taxon>Psathyrellaceae</taxon>
        <taxon>Ephemerocybe</taxon>
    </lineage>
</organism>
<sequence>MFKLAARYIYQTCPRSSADNTSSTHFLRSVMAYAPSYDGFSRSLSRRASMSYGSAYSHGGMYDHPPMMHAASDPYPGVHGGYPMSNALVPVSRRLTGPGYDDMDPRDMYDRDYDYDGYAGGAPMTPIMPRSRRNSAVSFMSLAAPNMDGGYHRGTGHRIKFKRKGSLMGGIGLDEAQARVRLSNNDAYSFNDLHSDHHRRILLKVKWSGYNSLTYEIPLDGWDRRVNLETLARRVSRACVHYLQANVIPILWDRVMLHHLEEVSYGVWQPMLSTR</sequence>
<protein>
    <recommendedName>
        <fullName evidence="1">DUF6741 domain-containing protein</fullName>
    </recommendedName>
</protein>
<dbReference type="OrthoDB" id="10268011at2759"/>
<evidence type="ECO:0000259" key="1">
    <source>
        <dbReference type="Pfam" id="PF20526"/>
    </source>
</evidence>
<reference evidence="2 3" key="1">
    <citation type="journal article" date="2020" name="ISME J.">
        <title>Uncovering the hidden diversity of litter-decomposition mechanisms in mushroom-forming fungi.</title>
        <authorList>
            <person name="Floudas D."/>
            <person name="Bentzer J."/>
            <person name="Ahren D."/>
            <person name="Johansson T."/>
            <person name="Persson P."/>
            <person name="Tunlid A."/>
        </authorList>
    </citation>
    <scope>NUCLEOTIDE SEQUENCE [LARGE SCALE GENOMIC DNA]</scope>
    <source>
        <strain evidence="2 3">CBS 175.51</strain>
    </source>
</reference>
<feature type="domain" description="DUF6741" evidence="1">
    <location>
        <begin position="150"/>
        <end position="274"/>
    </location>
</feature>
<evidence type="ECO:0000313" key="3">
    <source>
        <dbReference type="Proteomes" id="UP000541558"/>
    </source>
</evidence>